<organism evidence="1 2">
    <name type="scientific">Alkaliphilus pronyensis</name>
    <dbReference type="NCBI Taxonomy" id="1482732"/>
    <lineage>
        <taxon>Bacteria</taxon>
        <taxon>Bacillati</taxon>
        <taxon>Bacillota</taxon>
        <taxon>Clostridia</taxon>
        <taxon>Peptostreptococcales</taxon>
        <taxon>Natronincolaceae</taxon>
        <taxon>Alkaliphilus</taxon>
    </lineage>
</organism>
<keyword evidence="2" id="KW-1185">Reference proteome</keyword>
<sequence length="68" mass="7553">EGKNAELIRFHGLCRARGYGLLSVSKQSKLAAIAVNIKRISALASSFLSIFKAKIKVIRLNFNLETNY</sequence>
<evidence type="ECO:0000313" key="2">
    <source>
        <dbReference type="Proteomes" id="UP000432715"/>
    </source>
</evidence>
<gene>
    <name evidence="1" type="ORF">F8154_09770</name>
</gene>
<comment type="caution">
    <text evidence="1">The sequence shown here is derived from an EMBL/GenBank/DDBJ whole genome shotgun (WGS) entry which is preliminary data.</text>
</comment>
<evidence type="ECO:0000313" key="1">
    <source>
        <dbReference type="EMBL" id="KAB3534069.1"/>
    </source>
</evidence>
<dbReference type="Proteomes" id="UP000432715">
    <property type="component" value="Unassembled WGS sequence"/>
</dbReference>
<accession>A0A6I0F860</accession>
<protein>
    <submittedName>
        <fullName evidence="1">Uncharacterized protein</fullName>
    </submittedName>
</protein>
<dbReference type="AlphaFoldDB" id="A0A6I0F860"/>
<feature type="non-terminal residue" evidence="1">
    <location>
        <position position="1"/>
    </location>
</feature>
<reference evidence="1 2" key="1">
    <citation type="submission" date="2019-10" db="EMBL/GenBank/DDBJ databases">
        <title>Alkaliphilus serpentinus sp. nov. and Alkaliphilus pronyensis sp. nov., two novel anaerobic alkaliphilic species isolated from the serpentinized-hosted hydrothermal field of the Prony Bay (New Caledonia).</title>
        <authorList>
            <person name="Postec A."/>
        </authorList>
    </citation>
    <scope>NUCLEOTIDE SEQUENCE [LARGE SCALE GENOMIC DNA]</scope>
    <source>
        <strain evidence="1 2">LacV</strain>
    </source>
</reference>
<name>A0A6I0F860_9FIRM</name>
<proteinExistence type="predicted"/>
<dbReference type="EMBL" id="WBZC01000033">
    <property type="protein sequence ID" value="KAB3534069.1"/>
    <property type="molecule type" value="Genomic_DNA"/>
</dbReference>